<feature type="signal peptide" evidence="1">
    <location>
        <begin position="1"/>
        <end position="19"/>
    </location>
</feature>
<dbReference type="AlphaFoldDB" id="A0A914Q7U8"/>
<dbReference type="Proteomes" id="UP000887578">
    <property type="component" value="Unplaced"/>
</dbReference>
<feature type="chain" id="PRO_5037622514" evidence="1">
    <location>
        <begin position="20"/>
        <end position="106"/>
    </location>
</feature>
<evidence type="ECO:0000313" key="3">
    <source>
        <dbReference type="WBParaSite" id="PDA_v2.g25107.t1"/>
    </source>
</evidence>
<dbReference type="WBParaSite" id="PDA_v2.g25107.t1">
    <property type="protein sequence ID" value="PDA_v2.g25107.t1"/>
    <property type="gene ID" value="PDA_v2.g25107"/>
</dbReference>
<name>A0A914Q7U8_9BILA</name>
<keyword evidence="2" id="KW-1185">Reference proteome</keyword>
<sequence>MKLIFFITFIIFFAATINANHIRAQRSVSSFGSYSSSSTGNGHVVTHGNNHLTTANHGHVGTVGNVHNSAVGPHSAHHNSVTNVANSGRAGAHSSVAAVNTHHVYH</sequence>
<accession>A0A914Q7U8</accession>
<protein>
    <submittedName>
        <fullName evidence="3">Uncharacterized protein</fullName>
    </submittedName>
</protein>
<proteinExistence type="predicted"/>
<evidence type="ECO:0000313" key="2">
    <source>
        <dbReference type="Proteomes" id="UP000887578"/>
    </source>
</evidence>
<reference evidence="3" key="1">
    <citation type="submission" date="2022-11" db="UniProtKB">
        <authorList>
            <consortium name="WormBaseParasite"/>
        </authorList>
    </citation>
    <scope>IDENTIFICATION</scope>
</reference>
<evidence type="ECO:0000256" key="1">
    <source>
        <dbReference type="SAM" id="SignalP"/>
    </source>
</evidence>
<keyword evidence="1" id="KW-0732">Signal</keyword>
<organism evidence="2 3">
    <name type="scientific">Panagrolaimus davidi</name>
    <dbReference type="NCBI Taxonomy" id="227884"/>
    <lineage>
        <taxon>Eukaryota</taxon>
        <taxon>Metazoa</taxon>
        <taxon>Ecdysozoa</taxon>
        <taxon>Nematoda</taxon>
        <taxon>Chromadorea</taxon>
        <taxon>Rhabditida</taxon>
        <taxon>Tylenchina</taxon>
        <taxon>Panagrolaimomorpha</taxon>
        <taxon>Panagrolaimoidea</taxon>
        <taxon>Panagrolaimidae</taxon>
        <taxon>Panagrolaimus</taxon>
    </lineage>
</organism>